<keyword evidence="2" id="KW-0472">Membrane</keyword>
<organism evidence="5 6">
    <name type="scientific">Candidatus Microbacterium stercoravium</name>
    <dbReference type="NCBI Taxonomy" id="2838697"/>
    <lineage>
        <taxon>Bacteria</taxon>
        <taxon>Bacillati</taxon>
        <taxon>Actinomycetota</taxon>
        <taxon>Actinomycetes</taxon>
        <taxon>Micrococcales</taxon>
        <taxon>Microbacteriaceae</taxon>
        <taxon>Microbacterium</taxon>
    </lineage>
</organism>
<feature type="region of interest" description="Disordered" evidence="1">
    <location>
        <begin position="555"/>
        <end position="582"/>
    </location>
</feature>
<accession>A0A9D2KGQ6</accession>
<dbReference type="EMBL" id="DXAM01000024">
    <property type="protein sequence ID" value="HJA03556.1"/>
    <property type="molecule type" value="Genomic_DNA"/>
</dbReference>
<reference evidence="5" key="2">
    <citation type="submission" date="2021-04" db="EMBL/GenBank/DDBJ databases">
        <authorList>
            <person name="Gilroy R."/>
        </authorList>
    </citation>
    <scope>NUCLEOTIDE SEQUENCE</scope>
    <source>
        <strain evidence="5">ChiHjej8B7-3636</strain>
    </source>
</reference>
<dbReference type="Pfam" id="PF20990">
    <property type="entry name" value="DUF2207_C"/>
    <property type="match status" value="1"/>
</dbReference>
<name>A0A9D2KGQ6_9MICO</name>
<feature type="transmembrane region" description="Helical" evidence="2">
    <location>
        <begin position="424"/>
        <end position="445"/>
    </location>
</feature>
<gene>
    <name evidence="5" type="ORF">H9800_01665</name>
</gene>
<dbReference type="Pfam" id="PF09972">
    <property type="entry name" value="DUF2207"/>
    <property type="match status" value="1"/>
</dbReference>
<feature type="domain" description="DUF2207" evidence="3">
    <location>
        <begin position="40"/>
        <end position="220"/>
    </location>
</feature>
<comment type="caution">
    <text evidence="5">The sequence shown here is derived from an EMBL/GenBank/DDBJ whole genome shotgun (WGS) entry which is preliminary data.</text>
</comment>
<evidence type="ECO:0000259" key="4">
    <source>
        <dbReference type="Pfam" id="PF20990"/>
    </source>
</evidence>
<feature type="domain" description="Predicted membrane protein YciQ-like C-terminal" evidence="4">
    <location>
        <begin position="275"/>
        <end position="521"/>
    </location>
</feature>
<evidence type="ECO:0000256" key="2">
    <source>
        <dbReference type="SAM" id="Phobius"/>
    </source>
</evidence>
<dbReference type="Proteomes" id="UP000824220">
    <property type="component" value="Unassembled WGS sequence"/>
</dbReference>
<protein>
    <submittedName>
        <fullName evidence="5">DUF2207 domain-containing protein</fullName>
    </submittedName>
</protein>
<dbReference type="AlphaFoldDB" id="A0A9D2KGQ6"/>
<evidence type="ECO:0000313" key="5">
    <source>
        <dbReference type="EMBL" id="HJA03556.1"/>
    </source>
</evidence>
<feature type="transmembrane region" description="Helical" evidence="2">
    <location>
        <begin position="392"/>
        <end position="418"/>
    </location>
</feature>
<feature type="transmembrane region" description="Helical" evidence="2">
    <location>
        <begin position="236"/>
        <end position="257"/>
    </location>
</feature>
<feature type="compositionally biased region" description="Gly residues" evidence="1">
    <location>
        <begin position="563"/>
        <end position="582"/>
    </location>
</feature>
<reference evidence="5" key="1">
    <citation type="journal article" date="2021" name="PeerJ">
        <title>Extensive microbial diversity within the chicken gut microbiome revealed by metagenomics and culture.</title>
        <authorList>
            <person name="Gilroy R."/>
            <person name="Ravi A."/>
            <person name="Getino M."/>
            <person name="Pursley I."/>
            <person name="Horton D.L."/>
            <person name="Alikhan N.F."/>
            <person name="Baker D."/>
            <person name="Gharbi K."/>
            <person name="Hall N."/>
            <person name="Watson M."/>
            <person name="Adriaenssens E.M."/>
            <person name="Foster-Nyarko E."/>
            <person name="Jarju S."/>
            <person name="Secka A."/>
            <person name="Antonio M."/>
            <person name="Oren A."/>
            <person name="Chaudhuri R.R."/>
            <person name="La Ragione R."/>
            <person name="Hildebrand F."/>
            <person name="Pallen M.J."/>
        </authorList>
    </citation>
    <scope>NUCLEOTIDE SEQUENCE</scope>
    <source>
        <strain evidence="5">ChiHjej8B7-3636</strain>
    </source>
</reference>
<keyword evidence="2" id="KW-0812">Transmembrane</keyword>
<sequence length="582" mass="62111">MAVAILGGAAPASAAAPVTAGVDDFVFSSLDSEFVLTRDDDGTALVTVTETFVAEFPAHDQNHGMRRAIPTSSFGQPIHPDLVSVTDENGVPRPAETGTEDGYYTVTSADEDFVHGPQTYVITYTLDHVAGPMTNGLDEFYWDVNGEQWRQPFERISASVHIDPALESALTGDSRCYSGAAGGTDECVISQTTDDEGRQVFTANAYGLDAYEVMTVAVGFESGTFVAFNDSPFASVWGIAQIITALAGIVAIVWAGINRGRHLRHSPGRGVIIPEFEPPAGWDALRSALLMRESAKAIPAEILEQAVAGSLRIVEREKTGLFGTKKRMVAQLVDTRRADENGRVVLAGLFPELRPGEEFEFGKPSDRFAKVAQNVTTMGQRNVRRFNRKVPWAVYLGPLGVSIPLALLTILFGILALVNDVHPALPVVLIVVAVAEVVTVSLLLARHPLTSEGAEARDHLRGLEMFMRWAEADRIRMLQSPQGAQRTRIDVNDPAQLLHLYEKLLPFAVIFGIEKQWAAELAVHYHDDSPYWFAGTSAFNVSSFSSSMSSLAMSASTSSSSGGSTGGGSAGGGGGGGGGGGV</sequence>
<dbReference type="InterPro" id="IPR018702">
    <property type="entry name" value="DUF2207"/>
</dbReference>
<evidence type="ECO:0000256" key="1">
    <source>
        <dbReference type="SAM" id="MobiDB-lite"/>
    </source>
</evidence>
<dbReference type="InterPro" id="IPR048389">
    <property type="entry name" value="YciQ-like_C"/>
</dbReference>
<proteinExistence type="predicted"/>
<evidence type="ECO:0000259" key="3">
    <source>
        <dbReference type="Pfam" id="PF09972"/>
    </source>
</evidence>
<evidence type="ECO:0000313" key="6">
    <source>
        <dbReference type="Proteomes" id="UP000824220"/>
    </source>
</evidence>
<keyword evidence="2" id="KW-1133">Transmembrane helix</keyword>